<sequence>MSEDAFITISDIDGSSNPRRFLLDEDKDGVAYRIVQSGEVEEHEFTFEGSMGETICRHPRQCPDYFFSQFDTSDGTLRLPPAVTTVASLDIAYTPITMWEDFDSNGLRAFYVEYRDTTTTPDIIIKKYDVRDDSLVDTEVSTTQGGAAQETAPRIGKVASFEGNTFVPAGDESGSNHIRKIAVGNIDTPTADTYTEGDHFTSSHAVIEEDGVAKFVKMDGNEFKTAATTPETDANNSGAFEVGDSGSPIFWSLESGGFVY</sequence>
<evidence type="ECO:0000313" key="1">
    <source>
        <dbReference type="EMBL" id="KKL80897.1"/>
    </source>
</evidence>
<accession>A0A0F9I0J4</accession>
<proteinExistence type="predicted"/>
<organism evidence="1">
    <name type="scientific">marine sediment metagenome</name>
    <dbReference type="NCBI Taxonomy" id="412755"/>
    <lineage>
        <taxon>unclassified sequences</taxon>
        <taxon>metagenomes</taxon>
        <taxon>ecological metagenomes</taxon>
    </lineage>
</organism>
<name>A0A0F9I0J4_9ZZZZ</name>
<comment type="caution">
    <text evidence="1">The sequence shown here is derived from an EMBL/GenBank/DDBJ whole genome shotgun (WGS) entry which is preliminary data.</text>
</comment>
<protein>
    <submittedName>
        <fullName evidence="1">Uncharacterized protein</fullName>
    </submittedName>
</protein>
<gene>
    <name evidence="1" type="ORF">LCGC14_2000180</name>
</gene>
<feature type="non-terminal residue" evidence="1">
    <location>
        <position position="260"/>
    </location>
</feature>
<dbReference type="EMBL" id="LAZR01022718">
    <property type="protein sequence ID" value="KKL80897.1"/>
    <property type="molecule type" value="Genomic_DNA"/>
</dbReference>
<dbReference type="AlphaFoldDB" id="A0A0F9I0J4"/>
<reference evidence="1" key="1">
    <citation type="journal article" date="2015" name="Nature">
        <title>Complex archaea that bridge the gap between prokaryotes and eukaryotes.</title>
        <authorList>
            <person name="Spang A."/>
            <person name="Saw J.H."/>
            <person name="Jorgensen S.L."/>
            <person name="Zaremba-Niedzwiedzka K."/>
            <person name="Martijn J."/>
            <person name="Lind A.E."/>
            <person name="van Eijk R."/>
            <person name="Schleper C."/>
            <person name="Guy L."/>
            <person name="Ettema T.J."/>
        </authorList>
    </citation>
    <scope>NUCLEOTIDE SEQUENCE</scope>
</reference>